<proteinExistence type="inferred from homology"/>
<dbReference type="InterPro" id="IPR001515">
    <property type="entry name" value="Ribosomal_eL32"/>
</dbReference>
<evidence type="ECO:0000256" key="2">
    <source>
        <dbReference type="ARBA" id="ARBA00022980"/>
    </source>
</evidence>
<dbReference type="PANTHER" id="PTHR23413:SF1">
    <property type="entry name" value="RIBOSOMAL PROTEIN L32"/>
    <property type="match status" value="1"/>
</dbReference>
<dbReference type="Pfam" id="PF01655">
    <property type="entry name" value="Ribosomal_L32e"/>
    <property type="match status" value="1"/>
</dbReference>
<dbReference type="PANTHER" id="PTHR23413">
    <property type="entry name" value="60S RIBOSOMAL PROTEIN L32 AND DNA-DIRECTED RNA POLYMERASE II, SUBUNIT N"/>
    <property type="match status" value="1"/>
</dbReference>
<evidence type="ECO:0000256" key="3">
    <source>
        <dbReference type="ARBA" id="ARBA00023274"/>
    </source>
</evidence>
<dbReference type="GO" id="GO:0003735">
    <property type="term" value="F:structural constituent of ribosome"/>
    <property type="evidence" value="ECO:0007669"/>
    <property type="project" value="InterPro"/>
</dbReference>
<organism evidence="4 5">
    <name type="scientific">Blastocystis sp. subtype 1 (strain ATCC 50177 / NandII)</name>
    <dbReference type="NCBI Taxonomy" id="478820"/>
    <lineage>
        <taxon>Eukaryota</taxon>
        <taxon>Sar</taxon>
        <taxon>Stramenopiles</taxon>
        <taxon>Bigyra</taxon>
        <taxon>Opalozoa</taxon>
        <taxon>Opalinata</taxon>
        <taxon>Blastocystidae</taxon>
        <taxon>Blastocystis</taxon>
    </lineage>
</organism>
<dbReference type="AlphaFoldDB" id="A0A196S6V4"/>
<evidence type="ECO:0000313" key="5">
    <source>
        <dbReference type="Proteomes" id="UP000078348"/>
    </source>
</evidence>
<evidence type="ECO:0000256" key="1">
    <source>
        <dbReference type="ARBA" id="ARBA00008431"/>
    </source>
</evidence>
<dbReference type="SMART" id="SM01393">
    <property type="entry name" value="Ribosomal_L32e"/>
    <property type="match status" value="1"/>
</dbReference>
<dbReference type="STRING" id="478820.A0A196S6V4"/>
<keyword evidence="3" id="KW-0687">Ribonucleoprotein</keyword>
<dbReference type="Proteomes" id="UP000078348">
    <property type="component" value="Unassembled WGS sequence"/>
</dbReference>
<protein>
    <submittedName>
        <fullName evidence="4">Ribosomal protein L32</fullName>
    </submittedName>
</protein>
<keyword evidence="2 4" id="KW-0689">Ribosomal protein</keyword>
<dbReference type="CDD" id="cd00513">
    <property type="entry name" value="Ribosomal_L32_L32e"/>
    <property type="match status" value="1"/>
</dbReference>
<keyword evidence="5" id="KW-1185">Reference proteome</keyword>
<evidence type="ECO:0000313" key="4">
    <source>
        <dbReference type="EMBL" id="OAO11714.1"/>
    </source>
</evidence>
<dbReference type="PROSITE" id="PS00580">
    <property type="entry name" value="RIBOSOMAL_L32E"/>
    <property type="match status" value="1"/>
</dbReference>
<dbReference type="OrthoDB" id="268693at2759"/>
<sequence length="134" mass="15355">MSPIRKVKIVKKRTTSFPRFQADKFKRMNQHWRKPKGIDGRCRRRFRGATLMPNIGYGSDARTKYMLPNGLYKFTVSNVKDLELLMMHNNTYCAEIAHGVSSKKRVEILKRADELSIRVINGAAAVAKVEAEAE</sequence>
<dbReference type="InterPro" id="IPR018263">
    <property type="entry name" value="Ribosomal_eL32_CS"/>
</dbReference>
<reference evidence="4 5" key="1">
    <citation type="submission" date="2016-05" db="EMBL/GenBank/DDBJ databases">
        <title>Nuclear genome of Blastocystis sp. subtype 1 NandII.</title>
        <authorList>
            <person name="Gentekaki E."/>
            <person name="Curtis B."/>
            <person name="Stairs C."/>
            <person name="Eme L."/>
            <person name="Herman E."/>
            <person name="Klimes V."/>
            <person name="Arias M.C."/>
            <person name="Elias M."/>
            <person name="Hilliou F."/>
            <person name="Klute M."/>
            <person name="Malik S.-B."/>
            <person name="Pightling A."/>
            <person name="Rachubinski R."/>
            <person name="Salas D."/>
            <person name="Schlacht A."/>
            <person name="Suga H."/>
            <person name="Archibald J."/>
            <person name="Ball S.G."/>
            <person name="Clark G."/>
            <person name="Dacks J."/>
            <person name="Van Der Giezen M."/>
            <person name="Tsaousis A."/>
            <person name="Roger A."/>
        </authorList>
    </citation>
    <scope>NUCLEOTIDE SEQUENCE [LARGE SCALE GENOMIC DNA]</scope>
    <source>
        <strain evidence="5">ATCC 50177 / NandII</strain>
    </source>
</reference>
<dbReference type="GO" id="GO:0006412">
    <property type="term" value="P:translation"/>
    <property type="evidence" value="ECO:0007669"/>
    <property type="project" value="InterPro"/>
</dbReference>
<dbReference type="InterPro" id="IPR036351">
    <property type="entry name" value="Ribosomal_eL32_sf"/>
</dbReference>
<name>A0A196S6V4_BLAHN</name>
<dbReference type="EMBL" id="LXWW01000580">
    <property type="protein sequence ID" value="OAO11714.1"/>
    <property type="molecule type" value="Genomic_DNA"/>
</dbReference>
<dbReference type="GO" id="GO:0022625">
    <property type="term" value="C:cytosolic large ribosomal subunit"/>
    <property type="evidence" value="ECO:0007669"/>
    <property type="project" value="TreeGrafter"/>
</dbReference>
<comment type="caution">
    <text evidence="4">The sequence shown here is derived from an EMBL/GenBank/DDBJ whole genome shotgun (WGS) entry which is preliminary data.</text>
</comment>
<dbReference type="SUPFAM" id="SSF52042">
    <property type="entry name" value="Ribosomal protein L32e"/>
    <property type="match status" value="1"/>
</dbReference>
<comment type="similarity">
    <text evidence="1">Belongs to the eukaryotic ribosomal protein eL32 family.</text>
</comment>
<gene>
    <name evidence="4" type="ORF">AV274_6549</name>
</gene>
<accession>A0A196S6V4</accession>